<feature type="domain" description="PKD" evidence="2">
    <location>
        <begin position="19"/>
        <end position="89"/>
    </location>
</feature>
<dbReference type="PANTHER" id="PTHR11532">
    <property type="entry name" value="PROTEASE M14 CARBOXYPEPTIDASE"/>
    <property type="match status" value="1"/>
</dbReference>
<dbReference type="CDD" id="cd00146">
    <property type="entry name" value="PKD"/>
    <property type="match status" value="2"/>
</dbReference>
<dbReference type="SMART" id="SM00089">
    <property type="entry name" value="PKD"/>
    <property type="match status" value="2"/>
</dbReference>
<accession>A0A8A3S7B9</accession>
<dbReference type="GeneID" id="76424957"/>
<evidence type="ECO:0000256" key="1">
    <source>
        <dbReference type="SAM" id="MobiDB-lite"/>
    </source>
</evidence>
<gene>
    <name evidence="3" type="ORF">RJ40_11285</name>
</gene>
<name>A0A8A3S7B9_9EURY</name>
<evidence type="ECO:0000313" key="3">
    <source>
        <dbReference type="EMBL" id="QSZ68035.1"/>
    </source>
</evidence>
<dbReference type="PANTHER" id="PTHR11532:SF57">
    <property type="entry name" value="CARBOXYPEPTIDASE D, B"/>
    <property type="match status" value="1"/>
</dbReference>
<dbReference type="InterPro" id="IPR018247">
    <property type="entry name" value="EF_Hand_1_Ca_BS"/>
</dbReference>
<dbReference type="GO" id="GO:0006518">
    <property type="term" value="P:peptide metabolic process"/>
    <property type="evidence" value="ECO:0007669"/>
    <property type="project" value="TreeGrafter"/>
</dbReference>
<dbReference type="PROSITE" id="PS50093">
    <property type="entry name" value="PKD"/>
    <property type="match status" value="2"/>
</dbReference>
<dbReference type="GO" id="GO:0016485">
    <property type="term" value="P:protein processing"/>
    <property type="evidence" value="ECO:0007669"/>
    <property type="project" value="TreeGrafter"/>
</dbReference>
<dbReference type="PROSITE" id="PS00018">
    <property type="entry name" value="EF_HAND_1"/>
    <property type="match status" value="2"/>
</dbReference>
<keyword evidence="4" id="KW-1185">Reference proteome</keyword>
<dbReference type="InterPro" id="IPR050753">
    <property type="entry name" value="Peptidase_M14_domain"/>
</dbReference>
<protein>
    <submittedName>
        <fullName evidence="3">PKD domain-containing protein</fullName>
    </submittedName>
</protein>
<dbReference type="Pfam" id="PF18911">
    <property type="entry name" value="PKD_4"/>
    <property type="match status" value="2"/>
</dbReference>
<organism evidence="3 4">
    <name type="scientific">Methanofollis aquaemaris</name>
    <dbReference type="NCBI Taxonomy" id="126734"/>
    <lineage>
        <taxon>Archaea</taxon>
        <taxon>Methanobacteriati</taxon>
        <taxon>Methanobacteriota</taxon>
        <taxon>Stenosarchaea group</taxon>
        <taxon>Methanomicrobia</taxon>
        <taxon>Methanomicrobiales</taxon>
        <taxon>Methanomicrobiaceae</taxon>
        <taxon>Methanofollis</taxon>
    </lineage>
</organism>
<dbReference type="InterPro" id="IPR000601">
    <property type="entry name" value="PKD_dom"/>
</dbReference>
<dbReference type="GO" id="GO:0004181">
    <property type="term" value="F:metallocarboxypeptidase activity"/>
    <property type="evidence" value="ECO:0007669"/>
    <property type="project" value="TreeGrafter"/>
</dbReference>
<dbReference type="GO" id="GO:0005615">
    <property type="term" value="C:extracellular space"/>
    <property type="evidence" value="ECO:0007669"/>
    <property type="project" value="TreeGrafter"/>
</dbReference>
<dbReference type="EMBL" id="CP036172">
    <property type="protein sequence ID" value="QSZ68035.1"/>
    <property type="molecule type" value="Genomic_DNA"/>
</dbReference>
<feature type="region of interest" description="Disordered" evidence="1">
    <location>
        <begin position="314"/>
        <end position="341"/>
    </location>
</feature>
<evidence type="ECO:0000313" key="4">
    <source>
        <dbReference type="Proteomes" id="UP001042704"/>
    </source>
</evidence>
<proteinExistence type="predicted"/>
<dbReference type="InterPro" id="IPR013783">
    <property type="entry name" value="Ig-like_fold"/>
</dbReference>
<dbReference type="SUPFAM" id="SSF47473">
    <property type="entry name" value="EF-hand"/>
    <property type="match status" value="1"/>
</dbReference>
<reference evidence="3" key="1">
    <citation type="journal article" date="2001" name="Int. J. Syst. Evol. Microbiol.">
        <title>Methanofollis aquaemaris sp. nov., a methanogen isolated from an aquaculture fish pond.</title>
        <authorList>
            <person name="Lai M.C."/>
            <person name="Chen S.C."/>
        </authorList>
    </citation>
    <scope>NUCLEOTIDE SEQUENCE</scope>
    <source>
        <strain evidence="3">N2F9704</strain>
    </source>
</reference>
<dbReference type="InterPro" id="IPR011992">
    <property type="entry name" value="EF-hand-dom_pair"/>
</dbReference>
<dbReference type="InterPro" id="IPR022409">
    <property type="entry name" value="PKD/Chitinase_dom"/>
</dbReference>
<dbReference type="FunFam" id="2.60.40.10:FF:000270">
    <property type="entry name" value="Cell surface protein"/>
    <property type="match status" value="2"/>
</dbReference>
<dbReference type="AlphaFoldDB" id="A0A8A3S7B9"/>
<dbReference type="InterPro" id="IPR035986">
    <property type="entry name" value="PKD_dom_sf"/>
</dbReference>
<dbReference type="Gene3D" id="2.60.40.10">
    <property type="entry name" value="Immunoglobulins"/>
    <property type="match status" value="2"/>
</dbReference>
<sequence>MVKEDYINVSGVAPPPVGPTAEFEADMTSGDAPLAVTFADLSTGNVTAWEWDFGDGTNSTEQDPVHTFEEAGLYTVSLTVTDEANETDTMVKEDYINVSGVAPPPVGPTAEFEADMTSGDAPLAVTFTDLSTGNVTAWEWDFGDGTNSTEQNPAHTYENAGTYTVSLTVSDEMNETDTMVKEAYITVGEVPLVGLSFRPSVISVPVGNVTTLDLVLASADEGLAGYSLNLTVSDPATANITAITFPEWALFNETSLLPNSTAWMSAVDLNDTVQAGATNVTLGTVTIEGMGAGTAELQVEVRVMDADGGAAFDPPTTPASITITPPPPFPGYENSPTDPNGDGKYEDINGNGIIDYDDVVAFFANMQWIEENNLVALFDFNNNGEIDYDDVVTLAMMV</sequence>
<dbReference type="SUPFAM" id="SSF49299">
    <property type="entry name" value="PKD domain"/>
    <property type="match status" value="2"/>
</dbReference>
<reference evidence="3" key="2">
    <citation type="submission" date="2019-02" db="EMBL/GenBank/DDBJ databases">
        <authorList>
            <person name="Chen S.-C."/>
            <person name="Chien H.-H."/>
            <person name="Lai M.-C."/>
        </authorList>
    </citation>
    <scope>NUCLEOTIDE SEQUENCE</scope>
    <source>
        <strain evidence="3">N2F9704</strain>
    </source>
</reference>
<feature type="domain" description="PKD" evidence="2">
    <location>
        <begin position="108"/>
        <end position="192"/>
    </location>
</feature>
<dbReference type="RefSeq" id="WP_265580966.1">
    <property type="nucleotide sequence ID" value="NZ_CP036172.1"/>
</dbReference>
<evidence type="ECO:0000259" key="2">
    <source>
        <dbReference type="PROSITE" id="PS50093"/>
    </source>
</evidence>
<dbReference type="KEGG" id="maqe:RJ40_11285"/>
<dbReference type="Proteomes" id="UP001042704">
    <property type="component" value="Chromosome"/>
</dbReference>